<sequence length="98" mass="10730">MKSANGLEQVQEMFERQKSNDQNDIPEKGLLNNSTLSLHIAAYENSAEASALTNECNEEKEVANNGKSGIYKKSKQIIAGSVSTVQVISKNKKMSVLK</sequence>
<evidence type="ECO:0000313" key="2">
    <source>
        <dbReference type="WBParaSite" id="ES5_v2.g16179.t1"/>
    </source>
</evidence>
<accession>A0AC34FFR5</accession>
<protein>
    <submittedName>
        <fullName evidence="2">Uncharacterized protein</fullName>
    </submittedName>
</protein>
<organism evidence="1 2">
    <name type="scientific">Panagrolaimus sp. ES5</name>
    <dbReference type="NCBI Taxonomy" id="591445"/>
    <lineage>
        <taxon>Eukaryota</taxon>
        <taxon>Metazoa</taxon>
        <taxon>Ecdysozoa</taxon>
        <taxon>Nematoda</taxon>
        <taxon>Chromadorea</taxon>
        <taxon>Rhabditida</taxon>
        <taxon>Tylenchina</taxon>
        <taxon>Panagrolaimomorpha</taxon>
        <taxon>Panagrolaimoidea</taxon>
        <taxon>Panagrolaimidae</taxon>
        <taxon>Panagrolaimus</taxon>
    </lineage>
</organism>
<dbReference type="WBParaSite" id="ES5_v2.g16179.t1">
    <property type="protein sequence ID" value="ES5_v2.g16179.t1"/>
    <property type="gene ID" value="ES5_v2.g16179"/>
</dbReference>
<evidence type="ECO:0000313" key="1">
    <source>
        <dbReference type="Proteomes" id="UP000887579"/>
    </source>
</evidence>
<reference evidence="2" key="1">
    <citation type="submission" date="2022-11" db="UniProtKB">
        <authorList>
            <consortium name="WormBaseParasite"/>
        </authorList>
    </citation>
    <scope>IDENTIFICATION</scope>
</reference>
<name>A0AC34FFR5_9BILA</name>
<proteinExistence type="predicted"/>
<dbReference type="Proteomes" id="UP000887579">
    <property type="component" value="Unplaced"/>
</dbReference>